<comment type="caution">
    <text evidence="4">The sequence shown here is derived from an EMBL/GenBank/DDBJ whole genome shotgun (WGS) entry which is preliminary data.</text>
</comment>
<comment type="similarity">
    <text evidence="1">Belongs to the CCR4/nocturin family.</text>
</comment>
<dbReference type="GO" id="GO:0000175">
    <property type="term" value="F:3'-5'-RNA exonuclease activity"/>
    <property type="evidence" value="ECO:0007669"/>
    <property type="project" value="TreeGrafter"/>
</dbReference>
<dbReference type="EMBL" id="JABANM010000208">
    <property type="protein sequence ID" value="KAF4756368.1"/>
    <property type="molecule type" value="Genomic_DNA"/>
</dbReference>
<dbReference type="Pfam" id="PF03372">
    <property type="entry name" value="Exo_endo_phos"/>
    <property type="match status" value="1"/>
</dbReference>
<evidence type="ECO:0000313" key="5">
    <source>
        <dbReference type="Proteomes" id="UP000574390"/>
    </source>
</evidence>
<feature type="domain" description="Endonuclease/exonuclease/phosphatase" evidence="3">
    <location>
        <begin position="10"/>
        <end position="234"/>
    </location>
</feature>
<dbReference type="PANTHER" id="PTHR12121:SF45">
    <property type="entry name" value="NOCTURNIN"/>
    <property type="match status" value="1"/>
</dbReference>
<dbReference type="Gene3D" id="3.60.10.10">
    <property type="entry name" value="Endonuclease/exonuclease/phosphatase"/>
    <property type="match status" value="1"/>
</dbReference>
<evidence type="ECO:0000256" key="1">
    <source>
        <dbReference type="ARBA" id="ARBA00010774"/>
    </source>
</evidence>
<dbReference type="InterPro" id="IPR036691">
    <property type="entry name" value="Endo/exonu/phosph_ase_sf"/>
</dbReference>
<dbReference type="PANTHER" id="PTHR12121">
    <property type="entry name" value="CARBON CATABOLITE REPRESSOR PROTEIN 4"/>
    <property type="match status" value="1"/>
</dbReference>
<dbReference type="GO" id="GO:0006139">
    <property type="term" value="P:nucleobase-containing compound metabolic process"/>
    <property type="evidence" value="ECO:0007669"/>
    <property type="project" value="UniProtKB-ARBA"/>
</dbReference>
<dbReference type="InterPro" id="IPR050410">
    <property type="entry name" value="CCR4/nocturin_mRNA_transcr"/>
</dbReference>
<dbReference type="Proteomes" id="UP000574390">
    <property type="component" value="Unassembled WGS sequence"/>
</dbReference>
<reference evidence="4 5" key="1">
    <citation type="submission" date="2020-04" db="EMBL/GenBank/DDBJ databases">
        <title>Perkinsus olseni comparative genomics.</title>
        <authorList>
            <person name="Bogema D.R."/>
        </authorList>
    </citation>
    <scope>NUCLEOTIDE SEQUENCE [LARGE SCALE GENOMIC DNA]</scope>
    <source>
        <strain evidence="4">ATCC PRA-205</strain>
    </source>
</reference>
<dbReference type="AlphaFoldDB" id="A0A7J6UH73"/>
<accession>A0A7J6UH73</accession>
<dbReference type="InterPro" id="IPR005135">
    <property type="entry name" value="Endo/exonuclease/phosphatase"/>
</dbReference>
<sequence>MKERLSSLVILRESPSLLCLQEVDRFHDWLYPTLNDHGYDGLFQHKVRAPGLKLGWFSDGACVFYKREEWRLVENLSEIDTELRAPLAMALLERKSEFDDGGEPWKLLVASIHLKAGVTPEASKRREEQLKWVAEKVERAATTHQAPVLVCGDFNAEPPEASIQSIVEAAEWKSAYPIGESEYRPTTHHQRKGKPVIRRHIDYIWFGGDIRKLGYNELPETCPLLPSMTYPSDHLHLLARFMPGSFGRDKAGAIRVVMYPEIVPFSAENRRRTTIYISVKPSTCRHIREALVQTGLSLKKRYPQHELIVMLNAEDDQPYVAEPEKVGSWTIDALERSDISVFDVEDSRCQASLGFALAARPKSVLLLDTRSTGCLPPVIAHFCSDCGVPVAKSIQALNEKIEKKILGDHESKLVDNDHLGGDGWLNYFKRVLN</sequence>
<name>A0A7J6UH73_PEROL</name>
<evidence type="ECO:0000259" key="3">
    <source>
        <dbReference type="Pfam" id="PF03372"/>
    </source>
</evidence>
<dbReference type="SUPFAM" id="SSF56219">
    <property type="entry name" value="DNase I-like"/>
    <property type="match status" value="1"/>
</dbReference>
<proteinExistence type="inferred from homology"/>
<evidence type="ECO:0000256" key="2">
    <source>
        <dbReference type="ARBA" id="ARBA00022801"/>
    </source>
</evidence>
<keyword evidence="2" id="KW-0378">Hydrolase</keyword>
<protein>
    <submittedName>
        <fullName evidence="4">CCR4 carbon catabolite repression 4-like</fullName>
    </submittedName>
</protein>
<gene>
    <name evidence="4" type="primary">CCRN4L</name>
    <name evidence="4" type="ORF">FOZ62_022143</name>
</gene>
<evidence type="ECO:0000313" key="4">
    <source>
        <dbReference type="EMBL" id="KAF4756368.1"/>
    </source>
</evidence>
<organism evidence="4 5">
    <name type="scientific">Perkinsus olseni</name>
    <name type="common">Perkinsus atlanticus</name>
    <dbReference type="NCBI Taxonomy" id="32597"/>
    <lineage>
        <taxon>Eukaryota</taxon>
        <taxon>Sar</taxon>
        <taxon>Alveolata</taxon>
        <taxon>Perkinsozoa</taxon>
        <taxon>Perkinsea</taxon>
        <taxon>Perkinsida</taxon>
        <taxon>Perkinsidae</taxon>
        <taxon>Perkinsus</taxon>
    </lineage>
</organism>